<evidence type="ECO:0000256" key="4">
    <source>
        <dbReference type="ARBA" id="ARBA00022729"/>
    </source>
</evidence>
<dbReference type="PRINTS" id="PR00690">
    <property type="entry name" value="ADHESNFAMILY"/>
</dbReference>
<keyword evidence="3" id="KW-0479">Metal-binding</keyword>
<dbReference type="OrthoDB" id="9810636at2"/>
<evidence type="ECO:0000256" key="1">
    <source>
        <dbReference type="ARBA" id="ARBA00004196"/>
    </source>
</evidence>
<dbReference type="GO" id="GO:0030001">
    <property type="term" value="P:metal ion transport"/>
    <property type="evidence" value="ECO:0007669"/>
    <property type="project" value="InterPro"/>
</dbReference>
<feature type="signal peptide" evidence="6">
    <location>
        <begin position="1"/>
        <end position="24"/>
    </location>
</feature>
<gene>
    <name evidence="7" type="ORF">SAMN04489737_1060</name>
</gene>
<dbReference type="Pfam" id="PF01297">
    <property type="entry name" value="ZnuA"/>
    <property type="match status" value="1"/>
</dbReference>
<keyword evidence="4 6" id="KW-0732">Signal</keyword>
<dbReference type="PANTHER" id="PTHR42953:SF1">
    <property type="entry name" value="METAL-BINDING PROTEIN HI_0362-RELATED"/>
    <property type="match status" value="1"/>
</dbReference>
<evidence type="ECO:0000256" key="6">
    <source>
        <dbReference type="SAM" id="SignalP"/>
    </source>
</evidence>
<dbReference type="PROSITE" id="PS51257">
    <property type="entry name" value="PROKAR_LIPOPROTEIN"/>
    <property type="match status" value="1"/>
</dbReference>
<dbReference type="EMBL" id="LT629804">
    <property type="protein sequence ID" value="SDU79983.1"/>
    <property type="molecule type" value="Genomic_DNA"/>
</dbReference>
<evidence type="ECO:0000313" key="7">
    <source>
        <dbReference type="EMBL" id="SDU79983.1"/>
    </source>
</evidence>
<proteinExistence type="inferred from homology"/>
<sequence>MGMTIKKFTRIIPALVASCALALAGCSSSEKPATEDKSTASSAEESTSDKPVVLTTFTVIADMASQVVGDKMTVLSITEPDAEIHDYQPTPADIKKAEGADVILNNGLGLERWFERFVADVKAPHFDLSEGVEPIAIEEGEYEGKPNPHAWMSPDAGQIYVDNIVKAVSSIDKENADFYKANGEKYKKEIAGVKEKMESELKSIPTEHRALVTCEGAFSYLARDMKLTEKYLWGVNAEGALTPQRMSDVENFVKDSKVPAIFCESTVDNKMKPVVEATGTPFGGVLYVDSLSEADGDVPTYLDLLRYDAETITKGLTGKVK</sequence>
<dbReference type="CDD" id="cd01137">
    <property type="entry name" value="PsaA"/>
    <property type="match status" value="1"/>
</dbReference>
<dbReference type="InterPro" id="IPR006127">
    <property type="entry name" value="ZnuA-like"/>
</dbReference>
<evidence type="ECO:0000256" key="5">
    <source>
        <dbReference type="RuleBase" id="RU003512"/>
    </source>
</evidence>
<protein>
    <submittedName>
        <fullName evidence="7">Manganese transport system substrate-binding protein</fullName>
    </submittedName>
</protein>
<dbReference type="STRING" id="131112.SAMN04489737_1060"/>
<name>A0A1H2LG24_9ACTO</name>
<comment type="subcellular location">
    <subcellularLocation>
        <location evidence="1">Cell envelope</location>
    </subcellularLocation>
</comment>
<feature type="chain" id="PRO_5039619665" evidence="6">
    <location>
        <begin position="25"/>
        <end position="321"/>
    </location>
</feature>
<dbReference type="PRINTS" id="PR00691">
    <property type="entry name" value="ADHESINB"/>
</dbReference>
<evidence type="ECO:0000313" key="8">
    <source>
        <dbReference type="Proteomes" id="UP000214355"/>
    </source>
</evidence>
<keyword evidence="2 5" id="KW-0813">Transport</keyword>
<dbReference type="Proteomes" id="UP000214355">
    <property type="component" value="Chromosome I"/>
</dbReference>
<dbReference type="GO" id="GO:0046872">
    <property type="term" value="F:metal ion binding"/>
    <property type="evidence" value="ECO:0007669"/>
    <property type="project" value="UniProtKB-KW"/>
</dbReference>
<dbReference type="Gene3D" id="3.40.50.1980">
    <property type="entry name" value="Nitrogenase molybdenum iron protein domain"/>
    <property type="match status" value="2"/>
</dbReference>
<organism evidence="7 8">
    <name type="scientific">Arcanobacterium phocae</name>
    <dbReference type="NCBI Taxonomy" id="131112"/>
    <lineage>
        <taxon>Bacteria</taxon>
        <taxon>Bacillati</taxon>
        <taxon>Actinomycetota</taxon>
        <taxon>Actinomycetes</taxon>
        <taxon>Actinomycetales</taxon>
        <taxon>Actinomycetaceae</taxon>
        <taxon>Arcanobacterium</taxon>
    </lineage>
</organism>
<dbReference type="PANTHER" id="PTHR42953">
    <property type="entry name" value="HIGH-AFFINITY ZINC UPTAKE SYSTEM PROTEIN ZNUA-RELATED"/>
    <property type="match status" value="1"/>
</dbReference>
<dbReference type="InterPro" id="IPR050492">
    <property type="entry name" value="Bact_metal-bind_prot9"/>
</dbReference>
<evidence type="ECO:0000256" key="2">
    <source>
        <dbReference type="ARBA" id="ARBA00022448"/>
    </source>
</evidence>
<dbReference type="GeneID" id="65344798"/>
<dbReference type="GO" id="GO:0007155">
    <property type="term" value="P:cell adhesion"/>
    <property type="evidence" value="ECO:0007669"/>
    <property type="project" value="InterPro"/>
</dbReference>
<dbReference type="RefSeq" id="WP_091280715.1">
    <property type="nucleotide sequence ID" value="NZ_JABAPH010000011.1"/>
</dbReference>
<keyword evidence="8" id="KW-1185">Reference proteome</keyword>
<dbReference type="InterPro" id="IPR006129">
    <property type="entry name" value="AdhesinB"/>
</dbReference>
<reference evidence="8" key="1">
    <citation type="submission" date="2016-10" db="EMBL/GenBank/DDBJ databases">
        <authorList>
            <person name="Varghese N."/>
            <person name="Submissions S."/>
        </authorList>
    </citation>
    <scope>NUCLEOTIDE SEQUENCE [LARGE SCALE GENOMIC DNA]</scope>
    <source>
        <strain evidence="8">DSM 10002</strain>
    </source>
</reference>
<dbReference type="GO" id="GO:0030313">
    <property type="term" value="C:cell envelope"/>
    <property type="evidence" value="ECO:0007669"/>
    <property type="project" value="UniProtKB-SubCell"/>
</dbReference>
<comment type="similarity">
    <text evidence="5">Belongs to the bacterial solute-binding protein 9 family.</text>
</comment>
<dbReference type="InterPro" id="IPR006128">
    <property type="entry name" value="Lipoprotein_PsaA-like"/>
</dbReference>
<accession>A0A1H2LG24</accession>
<dbReference type="AlphaFoldDB" id="A0A1H2LG24"/>
<evidence type="ECO:0000256" key="3">
    <source>
        <dbReference type="ARBA" id="ARBA00022723"/>
    </source>
</evidence>
<dbReference type="SUPFAM" id="SSF53807">
    <property type="entry name" value="Helical backbone' metal receptor"/>
    <property type="match status" value="1"/>
</dbReference>